<evidence type="ECO:0000313" key="3">
    <source>
        <dbReference type="EMBL" id="KAK4450933.1"/>
    </source>
</evidence>
<feature type="signal peptide" evidence="2">
    <location>
        <begin position="1"/>
        <end position="18"/>
    </location>
</feature>
<gene>
    <name evidence="3" type="ORF">QBC34DRAFT_60681</name>
</gene>
<feature type="chain" id="PRO_5043373100" evidence="2">
    <location>
        <begin position="19"/>
        <end position="152"/>
    </location>
</feature>
<accession>A0AAV9GRM5</accession>
<feature type="transmembrane region" description="Helical" evidence="1">
    <location>
        <begin position="128"/>
        <end position="150"/>
    </location>
</feature>
<reference evidence="3" key="1">
    <citation type="journal article" date="2023" name="Mol. Phylogenet. Evol.">
        <title>Genome-scale phylogeny and comparative genomics of the fungal order Sordariales.</title>
        <authorList>
            <person name="Hensen N."/>
            <person name="Bonometti L."/>
            <person name="Westerberg I."/>
            <person name="Brannstrom I.O."/>
            <person name="Guillou S."/>
            <person name="Cros-Aarteil S."/>
            <person name="Calhoun S."/>
            <person name="Haridas S."/>
            <person name="Kuo A."/>
            <person name="Mondo S."/>
            <person name="Pangilinan J."/>
            <person name="Riley R."/>
            <person name="LaButti K."/>
            <person name="Andreopoulos B."/>
            <person name="Lipzen A."/>
            <person name="Chen C."/>
            <person name="Yan M."/>
            <person name="Daum C."/>
            <person name="Ng V."/>
            <person name="Clum A."/>
            <person name="Steindorff A."/>
            <person name="Ohm R.A."/>
            <person name="Martin F."/>
            <person name="Silar P."/>
            <person name="Natvig D.O."/>
            <person name="Lalanne C."/>
            <person name="Gautier V."/>
            <person name="Ament-Velasquez S.L."/>
            <person name="Kruys A."/>
            <person name="Hutchinson M.I."/>
            <person name="Powell A.J."/>
            <person name="Barry K."/>
            <person name="Miller A.N."/>
            <person name="Grigoriev I.V."/>
            <person name="Debuchy R."/>
            <person name="Gladieux P."/>
            <person name="Hiltunen Thoren M."/>
            <person name="Johannesson H."/>
        </authorList>
    </citation>
    <scope>NUCLEOTIDE SEQUENCE</scope>
    <source>
        <strain evidence="3">PSN243</strain>
    </source>
</reference>
<keyword evidence="2" id="KW-0732">Signal</keyword>
<name>A0AAV9GRM5_9PEZI</name>
<feature type="transmembrane region" description="Helical" evidence="1">
    <location>
        <begin position="55"/>
        <end position="75"/>
    </location>
</feature>
<comment type="caution">
    <text evidence="3">The sequence shown here is derived from an EMBL/GenBank/DDBJ whole genome shotgun (WGS) entry which is preliminary data.</text>
</comment>
<feature type="transmembrane region" description="Helical" evidence="1">
    <location>
        <begin position="87"/>
        <end position="108"/>
    </location>
</feature>
<organism evidence="3 4">
    <name type="scientific">Podospora aff. communis PSN243</name>
    <dbReference type="NCBI Taxonomy" id="3040156"/>
    <lineage>
        <taxon>Eukaryota</taxon>
        <taxon>Fungi</taxon>
        <taxon>Dikarya</taxon>
        <taxon>Ascomycota</taxon>
        <taxon>Pezizomycotina</taxon>
        <taxon>Sordariomycetes</taxon>
        <taxon>Sordariomycetidae</taxon>
        <taxon>Sordariales</taxon>
        <taxon>Podosporaceae</taxon>
        <taxon>Podospora</taxon>
    </lineage>
</organism>
<dbReference type="Proteomes" id="UP001321760">
    <property type="component" value="Unassembled WGS sequence"/>
</dbReference>
<evidence type="ECO:0000256" key="1">
    <source>
        <dbReference type="SAM" id="Phobius"/>
    </source>
</evidence>
<dbReference type="EMBL" id="MU865930">
    <property type="protein sequence ID" value="KAK4450933.1"/>
    <property type="molecule type" value="Genomic_DNA"/>
</dbReference>
<dbReference type="AlphaFoldDB" id="A0AAV9GRM5"/>
<keyword evidence="1" id="KW-1133">Transmembrane helix</keyword>
<keyword evidence="1" id="KW-0472">Membrane</keyword>
<keyword evidence="1" id="KW-0812">Transmembrane</keyword>
<sequence length="152" mass="16883">MFLTTALCLGIFCTSAYSLYHSSQSIPKLRKYEEKAEKAAKWSNKAEKRLWDTRYTVGAGVASALASLLTALYLLIFSAPSRTFSGIFWPVALCLADFATSGYLRSFWAKERKVPLMDEYNEAISHSMTVMGLSDVLGYLWGAEAVLMLLGL</sequence>
<protein>
    <submittedName>
        <fullName evidence="3">Uncharacterized protein</fullName>
    </submittedName>
</protein>
<reference evidence="3" key="2">
    <citation type="submission" date="2023-05" db="EMBL/GenBank/DDBJ databases">
        <authorList>
            <consortium name="Lawrence Berkeley National Laboratory"/>
            <person name="Steindorff A."/>
            <person name="Hensen N."/>
            <person name="Bonometti L."/>
            <person name="Westerberg I."/>
            <person name="Brannstrom I.O."/>
            <person name="Guillou S."/>
            <person name="Cros-Aarteil S."/>
            <person name="Calhoun S."/>
            <person name="Haridas S."/>
            <person name="Kuo A."/>
            <person name="Mondo S."/>
            <person name="Pangilinan J."/>
            <person name="Riley R."/>
            <person name="Labutti K."/>
            <person name="Andreopoulos B."/>
            <person name="Lipzen A."/>
            <person name="Chen C."/>
            <person name="Yanf M."/>
            <person name="Daum C."/>
            <person name="Ng V."/>
            <person name="Clum A."/>
            <person name="Ohm R."/>
            <person name="Martin F."/>
            <person name="Silar P."/>
            <person name="Natvig D."/>
            <person name="Lalanne C."/>
            <person name="Gautier V."/>
            <person name="Ament-Velasquez S.L."/>
            <person name="Kruys A."/>
            <person name="Hutchinson M.I."/>
            <person name="Powell A.J."/>
            <person name="Barry K."/>
            <person name="Miller A.N."/>
            <person name="Grigoriev I.V."/>
            <person name="Debuchy R."/>
            <person name="Gladieux P."/>
            <person name="Thoren M.H."/>
            <person name="Johannesson H."/>
        </authorList>
    </citation>
    <scope>NUCLEOTIDE SEQUENCE</scope>
    <source>
        <strain evidence="3">PSN243</strain>
    </source>
</reference>
<evidence type="ECO:0000256" key="2">
    <source>
        <dbReference type="SAM" id="SignalP"/>
    </source>
</evidence>
<proteinExistence type="predicted"/>
<keyword evidence="4" id="KW-1185">Reference proteome</keyword>
<evidence type="ECO:0000313" key="4">
    <source>
        <dbReference type="Proteomes" id="UP001321760"/>
    </source>
</evidence>